<dbReference type="RefSeq" id="WP_145062561.1">
    <property type="nucleotide sequence ID" value="NZ_CP036263.1"/>
</dbReference>
<dbReference type="GO" id="GO:0007154">
    <property type="term" value="P:cell communication"/>
    <property type="evidence" value="ECO:0007669"/>
    <property type="project" value="InterPro"/>
</dbReference>
<feature type="domain" description="Carbohydrate-binding/sugar hydrolysis" evidence="6">
    <location>
        <begin position="74"/>
        <end position="236"/>
    </location>
</feature>
<dbReference type="InterPro" id="IPR024079">
    <property type="entry name" value="MetalloPept_cat_dom_sf"/>
</dbReference>
<evidence type="ECO:0000313" key="8">
    <source>
        <dbReference type="Proteomes" id="UP000319852"/>
    </source>
</evidence>
<dbReference type="InterPro" id="IPR006633">
    <property type="entry name" value="Carb-bd_sugar_hydrolysis-dom"/>
</dbReference>
<feature type="domain" description="Carbohydrate-binding/sugar hydrolysis" evidence="6">
    <location>
        <begin position="621"/>
        <end position="794"/>
    </location>
</feature>
<keyword evidence="4" id="KW-0406">Ion transport</keyword>
<dbReference type="PANTHER" id="PTHR11878:SF65">
    <property type="entry name" value="NA_CA-EXCHANGE PROTEIN, ISOFORM G"/>
    <property type="match status" value="1"/>
</dbReference>
<dbReference type="SUPFAM" id="SSF55486">
    <property type="entry name" value="Metalloproteases ('zincins'), catalytic domain"/>
    <property type="match status" value="1"/>
</dbReference>
<evidence type="ECO:0000259" key="6">
    <source>
        <dbReference type="SMART" id="SM00722"/>
    </source>
</evidence>
<dbReference type="KEGG" id="amob:HG15A2_41600"/>
<organism evidence="7 8">
    <name type="scientific">Adhaeretor mobilis</name>
    <dbReference type="NCBI Taxonomy" id="1930276"/>
    <lineage>
        <taxon>Bacteria</taxon>
        <taxon>Pseudomonadati</taxon>
        <taxon>Planctomycetota</taxon>
        <taxon>Planctomycetia</taxon>
        <taxon>Pirellulales</taxon>
        <taxon>Lacipirellulaceae</taxon>
        <taxon>Adhaeretor</taxon>
    </lineage>
</organism>
<dbReference type="InterPro" id="IPR059226">
    <property type="entry name" value="Choice_anch_Q_dom"/>
</dbReference>
<evidence type="ECO:0000256" key="1">
    <source>
        <dbReference type="ARBA" id="ARBA00022729"/>
    </source>
</evidence>
<evidence type="ECO:0000256" key="4">
    <source>
        <dbReference type="ARBA" id="ARBA00023065"/>
    </source>
</evidence>
<keyword evidence="4" id="KW-0813">Transport</keyword>
<dbReference type="InterPro" id="IPR006626">
    <property type="entry name" value="PbH1"/>
</dbReference>
<dbReference type="SUPFAM" id="SSF51126">
    <property type="entry name" value="Pectin lyase-like"/>
    <property type="match status" value="4"/>
</dbReference>
<dbReference type="Gene3D" id="2.160.20.10">
    <property type="entry name" value="Single-stranded right-handed beta-helix, Pectin lyase-like"/>
    <property type="match status" value="3"/>
</dbReference>
<sequence length="2441" mass="250830">MSRMRLFEWLNSHRNFRFNNLPRHDRRLGFEPLEARHLLATFMVTNTNDSGAGSLREAMSDANTTANVGGIDEIHFSIGSGTQSIQPLSPLPTITDPVAILGNTQPGFTGVPLIELDGASQVSGAGLRIDSGGSEIRGMVINRFSSHGIVLEFGGGNQVTGNYVGMNSTGQTILENEGNGIIIFESNDNEIGGVLEVERNVISGNALNGITIVSSSGTKIKGNYIGLDAGDGIVRGNEGDGIAIFRSPNTIVGGDNPGEGNVISGNKANGIVVFGTDSTESVIQGNTIGLDSTGMLSRGNTRAGVVITHEEGLPETGASKTAIGGFTPGAGNVISGNGRSGIELLRVHENVIQGNRIGLTSDGLGVRANGMSQDASFSHGIDLYDSFDNFIGGDDDDDGVLDDMILARNYIAGSIESGISIAGAASSGNVVRGNYIGTDINGLGASSTFGNGLSGVHIDTASNNTIGGVEPGAGNLISGNKEGIRISGSTSTANGIYGNVIGLDEQGDKRGNEFGGVVIEGAFGNFIGAFTGTPGTNPGNVISGNDSHGVIIQGVTAKENIVLGNLIGVNSSGEPAGNDGDGVFIDNAPDNRVGNTDFISLKGMNVISKNVANGIRIEGILASGNRIAANHIGVNLAGTVAAGNLGRGVAIIGAPDNFVEEGNVISGNLSAGVVISGALAIGNALTGNLIGVASNGNDPLGNLLHGIFVTQNASSNIIGDPVGDAGNVIAFNGVVLGLQGHGVVIESGLFNQIRKNSIHSNSGRGIDLNNDSFTVNDHLDVDGGANASQNFPVVSKVGFAGPVKTITWSLTGPALATFTFDFFASDSLDPSGFGEGKTYLNTQTAIADDNGLVSHTTVFDSSDQYISATATDVLGNTSEFSMVDTDGDALADAWELTGIDFDENGTIDLPLNSNPNHKDIFVEVDAMVGRAPDPGALTDVVAAFASAPNTLVQNPDGENGIFLHAALDETDVSLSAFPNKWMEASVVKLAQFGTEAERDDANAANILAAKGLTHRWSIFADTHSGDSSGGSSEPSSNDFFVSLGLWSTTPGVPGGMPGGTHQQQAGTFMHELGHTLGLGHGGDDAIRYKPNYHSVMNYIWQTPGQKLPTTGRPTNANEHAYFDSWVLDYSRQVFPDLDQLNLIESEGIGGDPGNTVRIQSTSRYVKEGGPVDWDKDGLFNETVHVTLTPDWRFGLTGHEDWSNLQYYFVESKDFADGASTTSSDNELTFELWQSLVDWHALPGDYNLSGTVDAGDLTEWQDTYGQAAISPFAYADGNGNSLIDGADFLRWQRNFGSDIDDPGQLQFLQPSYTVTETAGVFNVIVERIGGTQGAITVDYELEDGTALSTEDYVDASGTLSFADGQTSQFISVEIIHDESAESDEYFNITLSNPTGGASLGNPSTTTFTISETEPPIVVTNINDSGGGSLRRAIQTANLRPGADTITFDVGIFATPQTISLNTGEIAISEAVTIDATALANNVTIDANLLSRIFNITTTTGDFQFNGLTLKGGQTTGFHANSSDNTYSGGAIRSLTTGNLTLDSSTISGNSTAGYYVSGGGVFAAGDVTLTSSTISGNNSYGYGGGVSADGNVTLTNSTVSGNSSYSSGGGVSADGNVTLTGSTVSGNSVTGSYSYGGGVFAAGDVTLTGSTVSGNSGVDDGGGVFAFGNVTLTGSTVSGNSSFGDGGGVSSFFGNVSLTNSTVSGNSISGFYAYGGGVFARGNITLSQSTVTDNEAIGTTATGGGIRNFNGTIIIDGSIVAGNTAGGGMDDIHPGTGTLNVNFSLIEQTGLTITGTNNIIGQSASLAPLADNGGPTLTHALLADSPAIDAGDPNLLFDANEFDQRGAPFFRVFDDPAVGTGQDMGAYERQNLPGTHIVVDTFMDENDGDYSAGDLSLREAVELANSNVGDHTITFDPGVFATPQTILLTLGEIEITEAVTIDGPGQELLTIDAQQQSRIFHITAFTGVNVFAGDFLLAGLTLTGGLTTGDSNISGGSASSGGGAIRVSRGHLTIDQSTISGNSTTGLNSKGGGIHTYFADVTLTNSTVSGNSTAGDGAHGGGISSHFGTVTLTNSTVSGNSTTGDYASGGGIHKSVGALNLTNSTVSGNSTSGYRGRGGGISTSGAEVTLTNSTVSGNNTAGQNANGGGILTYGAIAMIHSTITANHTYHAISTGGGIWSFNNPITITNSIVTGNTAGDGMDDIRPGTGALDIDFSLIQQTGLTFTGTDNIIGQSADLGPLADNGGPTQTHALLASSPAIDAGDPSIVFNVSEFDQRGVGYARVENGRIDIGSFESSEPIGASANFDSDVVGGDFLAWQRGCGIQLPNALKADGDTENDLDVELGSHLRGNDRNSQVLLSDDLTAVAMAMEWIGQTSLEVDPITEDESTPDGAALDVVFTSDYSIPVSPVSADSEAFQARSDDEHQREVTWLSGELLERVFG</sequence>
<dbReference type="SMART" id="SM00722">
    <property type="entry name" value="CASH"/>
    <property type="match status" value="4"/>
</dbReference>
<dbReference type="EMBL" id="CP036263">
    <property type="protein sequence ID" value="QDT00818.1"/>
    <property type="molecule type" value="Genomic_DNA"/>
</dbReference>
<keyword evidence="8" id="KW-1185">Reference proteome</keyword>
<dbReference type="Gene3D" id="2.60.40.2030">
    <property type="match status" value="1"/>
</dbReference>
<keyword evidence="3" id="KW-0106">Calcium</keyword>
<dbReference type="SMART" id="SM00237">
    <property type="entry name" value="Calx_beta"/>
    <property type="match status" value="1"/>
</dbReference>
<dbReference type="InterPro" id="IPR012334">
    <property type="entry name" value="Pectin_lyas_fold"/>
</dbReference>
<proteinExistence type="predicted"/>
<dbReference type="Gene3D" id="3.40.390.10">
    <property type="entry name" value="Collagenase (Catalytic Domain)"/>
    <property type="match status" value="1"/>
</dbReference>
<dbReference type="GO" id="GO:0030001">
    <property type="term" value="P:metal ion transport"/>
    <property type="evidence" value="ECO:0007669"/>
    <property type="project" value="TreeGrafter"/>
</dbReference>
<dbReference type="SMART" id="SM00710">
    <property type="entry name" value="PbH1"/>
    <property type="match status" value="23"/>
</dbReference>
<feature type="domain" description="Carbohydrate-binding/sugar hydrolysis" evidence="6">
    <location>
        <begin position="1525"/>
        <end position="1660"/>
    </location>
</feature>
<dbReference type="InterPro" id="IPR011050">
    <property type="entry name" value="Pectin_lyase_fold/virulence"/>
</dbReference>
<accession>A0A517N1C9</accession>
<dbReference type="OrthoDB" id="292920at2"/>
<keyword evidence="2" id="KW-0677">Repeat</keyword>
<feature type="domain" description="Carbohydrate-binding/sugar hydrolysis" evidence="6">
    <location>
        <begin position="257"/>
        <end position="384"/>
    </location>
</feature>
<dbReference type="Proteomes" id="UP000319852">
    <property type="component" value="Chromosome"/>
</dbReference>
<evidence type="ECO:0000313" key="7">
    <source>
        <dbReference type="EMBL" id="QDT00818.1"/>
    </source>
</evidence>
<gene>
    <name evidence="7" type="ORF">HG15A2_41600</name>
</gene>
<dbReference type="InterPro" id="IPR038081">
    <property type="entry name" value="CalX-like_sf"/>
</dbReference>
<dbReference type="PANTHER" id="PTHR11878">
    <property type="entry name" value="SODIUM/CALCIUM EXCHANGER"/>
    <property type="match status" value="1"/>
</dbReference>
<evidence type="ECO:0000256" key="2">
    <source>
        <dbReference type="ARBA" id="ARBA00022737"/>
    </source>
</evidence>
<dbReference type="InterPro" id="IPR051171">
    <property type="entry name" value="CaCA"/>
</dbReference>
<dbReference type="InterPro" id="IPR003644">
    <property type="entry name" value="Calx_beta"/>
</dbReference>
<feature type="domain" description="Calx-beta" evidence="5">
    <location>
        <begin position="1293"/>
        <end position="1390"/>
    </location>
</feature>
<reference evidence="7 8" key="1">
    <citation type="submission" date="2019-02" db="EMBL/GenBank/DDBJ databases">
        <title>Deep-cultivation of Planctomycetes and their phenomic and genomic characterization uncovers novel biology.</title>
        <authorList>
            <person name="Wiegand S."/>
            <person name="Jogler M."/>
            <person name="Boedeker C."/>
            <person name="Pinto D."/>
            <person name="Vollmers J."/>
            <person name="Rivas-Marin E."/>
            <person name="Kohn T."/>
            <person name="Peeters S.H."/>
            <person name="Heuer A."/>
            <person name="Rast P."/>
            <person name="Oberbeckmann S."/>
            <person name="Bunk B."/>
            <person name="Jeske O."/>
            <person name="Meyerdierks A."/>
            <person name="Storesund J.E."/>
            <person name="Kallscheuer N."/>
            <person name="Luecker S."/>
            <person name="Lage O.M."/>
            <person name="Pohl T."/>
            <person name="Merkel B.J."/>
            <person name="Hornburger P."/>
            <person name="Mueller R.-W."/>
            <person name="Bruemmer F."/>
            <person name="Labrenz M."/>
            <person name="Spormann A.M."/>
            <person name="Op den Camp H."/>
            <person name="Overmann J."/>
            <person name="Amann R."/>
            <person name="Jetten M.S.M."/>
            <person name="Mascher T."/>
            <person name="Medema M.H."/>
            <person name="Devos D.P."/>
            <person name="Kaster A.-K."/>
            <person name="Ovreas L."/>
            <person name="Rohde M."/>
            <person name="Galperin M.Y."/>
            <person name="Jogler C."/>
        </authorList>
    </citation>
    <scope>NUCLEOTIDE SEQUENCE [LARGE SCALE GENOMIC DNA]</scope>
    <source>
        <strain evidence="7 8">HG15A2</strain>
    </source>
</reference>
<dbReference type="GO" id="GO:0008237">
    <property type="term" value="F:metallopeptidase activity"/>
    <property type="evidence" value="ECO:0007669"/>
    <property type="project" value="InterPro"/>
</dbReference>
<dbReference type="NCBIfam" id="NF041518">
    <property type="entry name" value="choice_anch_Q"/>
    <property type="match status" value="2"/>
</dbReference>
<dbReference type="SUPFAM" id="SSF141072">
    <property type="entry name" value="CalX-like"/>
    <property type="match status" value="1"/>
</dbReference>
<evidence type="ECO:0000256" key="3">
    <source>
        <dbReference type="ARBA" id="ARBA00022837"/>
    </source>
</evidence>
<evidence type="ECO:0000259" key="5">
    <source>
        <dbReference type="SMART" id="SM00237"/>
    </source>
</evidence>
<name>A0A517N1C9_9BACT</name>
<protein>
    <submittedName>
        <fullName evidence="7">Calx-beta domain protein</fullName>
    </submittedName>
</protein>
<dbReference type="Pfam" id="PF03160">
    <property type="entry name" value="Calx-beta"/>
    <property type="match status" value="1"/>
</dbReference>
<keyword evidence="1" id="KW-0732">Signal</keyword>
<dbReference type="GO" id="GO:0016020">
    <property type="term" value="C:membrane"/>
    <property type="evidence" value="ECO:0007669"/>
    <property type="project" value="InterPro"/>
</dbReference>